<dbReference type="Gene3D" id="2.160.10.10">
    <property type="entry name" value="Hexapeptide repeat proteins"/>
    <property type="match status" value="1"/>
</dbReference>
<evidence type="ECO:0000256" key="2">
    <source>
        <dbReference type="ARBA" id="ARBA00023315"/>
    </source>
</evidence>
<name>A0A165L3A5_PELLU</name>
<dbReference type="GO" id="GO:0016746">
    <property type="term" value="F:acyltransferase activity"/>
    <property type="evidence" value="ECO:0007669"/>
    <property type="project" value="UniProtKB-KW"/>
</dbReference>
<dbReference type="PANTHER" id="PTHR43584">
    <property type="entry name" value="NUCLEOTIDYL TRANSFERASE"/>
    <property type="match status" value="1"/>
</dbReference>
<protein>
    <submittedName>
        <fullName evidence="3">Transferase</fullName>
    </submittedName>
</protein>
<dbReference type="GO" id="GO:0016779">
    <property type="term" value="F:nucleotidyltransferase activity"/>
    <property type="evidence" value="ECO:0007669"/>
    <property type="project" value="UniProtKB-ARBA"/>
</dbReference>
<dbReference type="SUPFAM" id="SSF51161">
    <property type="entry name" value="Trimeric LpxA-like enzymes"/>
    <property type="match status" value="1"/>
</dbReference>
<evidence type="ECO:0000256" key="1">
    <source>
        <dbReference type="ARBA" id="ARBA00022679"/>
    </source>
</evidence>
<evidence type="ECO:0000313" key="4">
    <source>
        <dbReference type="Proteomes" id="UP000076481"/>
    </source>
</evidence>
<dbReference type="InterPro" id="IPR050065">
    <property type="entry name" value="GlmU-like"/>
</dbReference>
<sequence length="415" mass="44165">MQVLVFEDALAERLMPLAGLKPVYGLTTGFRTLREKFEHYAPGISFTFHMRRRLAPWYAMAYPSAPVNLLMEDDILLVNGRLVCDAVTGTLIEAGAFTPGTASMQDDELLFARIRPGLIMETDGSLPDLIDTNRLVEGLRVERAGGFRLLSNLWDPVALHPAELLRDAESLPLGRLEGEVHPSAVITDSSATWVAPGAVVRAGAVLDADGGFVAIGPGAVVEPLALVSLNVYAGAGCRVKAAARVYSNVSIGTESKVGGEVEDSIIEPFANKQHDGFLGHSYISSWCNLGAGTITSDLKNNYSSVRILCGGREESTGLRFLGLLMAEHCRSSIGTLFNTGTVAGYGCNIFGAGFPPKEIPSFSWGGSGGFIPHEVDRAFETARTAMARRAVAAGPEYEAMFRSAASATGLHSVSV</sequence>
<evidence type="ECO:0000313" key="3">
    <source>
        <dbReference type="EMBL" id="KZK73522.1"/>
    </source>
</evidence>
<accession>A0A165L3A5</accession>
<comment type="caution">
    <text evidence="3">The sequence shown here is derived from an EMBL/GenBank/DDBJ whole genome shotgun (WGS) entry which is preliminary data.</text>
</comment>
<proteinExistence type="predicted"/>
<dbReference type="NCBIfam" id="TIGR03991">
    <property type="entry name" value="alt_bact_glmU"/>
    <property type="match status" value="1"/>
</dbReference>
<dbReference type="InterPro" id="IPR011004">
    <property type="entry name" value="Trimer_LpxA-like_sf"/>
</dbReference>
<reference evidence="3 4" key="1">
    <citation type="submission" date="2016-03" db="EMBL/GenBank/DDBJ databases">
        <title>Speciation and ecological success in dimly lit waters: horizontal gene transfer in a green sulfur bacteria bloom unveiled by metagenomic assembly.</title>
        <authorList>
            <person name="Llorens-Mares T."/>
            <person name="Liu Z."/>
            <person name="Allen L.Z."/>
            <person name="Rusch D.B."/>
            <person name="Craig M.T."/>
            <person name="Dupont C.L."/>
            <person name="Bryant D.A."/>
            <person name="Casamayor E.O."/>
        </authorList>
    </citation>
    <scope>NUCLEOTIDE SEQUENCE [LARGE SCALE GENOMIC DNA]</scope>
    <source>
        <strain evidence="3">CIII</strain>
    </source>
</reference>
<dbReference type="Proteomes" id="UP000076481">
    <property type="component" value="Unassembled WGS sequence"/>
</dbReference>
<dbReference type="InterPro" id="IPR023917">
    <property type="entry name" value="Bifunctiontional_GlmU_bac-type"/>
</dbReference>
<keyword evidence="2" id="KW-0012">Acyltransferase</keyword>
<organism evidence="3 4">
    <name type="scientific">Pelodictyon luteolum</name>
    <dbReference type="NCBI Taxonomy" id="1100"/>
    <lineage>
        <taxon>Bacteria</taxon>
        <taxon>Pseudomonadati</taxon>
        <taxon>Chlorobiota</taxon>
        <taxon>Chlorobiia</taxon>
        <taxon>Chlorobiales</taxon>
        <taxon>Chlorobiaceae</taxon>
        <taxon>Chlorobium/Pelodictyon group</taxon>
        <taxon>Pelodictyon</taxon>
    </lineage>
</organism>
<dbReference type="Pfam" id="PF13562">
    <property type="entry name" value="NTP_transf_4"/>
    <property type="match status" value="1"/>
</dbReference>
<dbReference type="AlphaFoldDB" id="A0A165L3A5"/>
<gene>
    <name evidence="3" type="ORF">A3K90_01980</name>
</gene>
<dbReference type="PANTHER" id="PTHR43584:SF9">
    <property type="entry name" value="TRANSFERASE HEXAPEPTIDE REPEAT CONTAINING PROTEIN"/>
    <property type="match status" value="1"/>
</dbReference>
<keyword evidence="1 3" id="KW-0808">Transferase</keyword>
<dbReference type="RefSeq" id="WP_303682485.1">
    <property type="nucleotide sequence ID" value="NZ_LVWG01000036.1"/>
</dbReference>
<dbReference type="EMBL" id="LVWG01000036">
    <property type="protein sequence ID" value="KZK73522.1"/>
    <property type="molecule type" value="Genomic_DNA"/>
</dbReference>